<proteinExistence type="predicted"/>
<organism evidence="1 2">
    <name type="scientific">Trichoderma ghanense</name>
    <dbReference type="NCBI Taxonomy" id="65468"/>
    <lineage>
        <taxon>Eukaryota</taxon>
        <taxon>Fungi</taxon>
        <taxon>Dikarya</taxon>
        <taxon>Ascomycota</taxon>
        <taxon>Pezizomycotina</taxon>
        <taxon>Sordariomycetes</taxon>
        <taxon>Hypocreomycetidae</taxon>
        <taxon>Hypocreales</taxon>
        <taxon>Hypocreaceae</taxon>
        <taxon>Trichoderma</taxon>
    </lineage>
</organism>
<name>A0ABY2HJK9_9HYPO</name>
<protein>
    <submittedName>
        <fullName evidence="1">Uncharacterized protein</fullName>
    </submittedName>
</protein>
<evidence type="ECO:0000313" key="1">
    <source>
        <dbReference type="EMBL" id="TFB07811.1"/>
    </source>
</evidence>
<keyword evidence="2" id="KW-1185">Reference proteome</keyword>
<sequence length="59" mass="6756">METPMGPGQRFARQFLEVFDSLEALESRPLALSRLLYTTTLFYYDNSVPLSSAEQIQIL</sequence>
<dbReference type="EMBL" id="PPTA01000001">
    <property type="protein sequence ID" value="TFB07811.1"/>
    <property type="molecule type" value="Genomic_DNA"/>
</dbReference>
<accession>A0ABY2HJK9</accession>
<comment type="caution">
    <text evidence="1">The sequence shown here is derived from an EMBL/GenBank/DDBJ whole genome shotgun (WGS) entry which is preliminary data.</text>
</comment>
<reference evidence="1 2" key="1">
    <citation type="submission" date="2018-01" db="EMBL/GenBank/DDBJ databases">
        <title>Genome characterization of the sugarcane-associated fungus Trichoderma ghanense CCMA-1212 and their application in lignocelulose bioconversion.</title>
        <authorList>
            <person name="Steindorff A.S."/>
            <person name="Mendes T.D."/>
            <person name="Vilela E.S.D."/>
            <person name="Rodrigues D.S."/>
            <person name="Formighieri E.F."/>
            <person name="Melo I.S."/>
            <person name="Favaro L.C.L."/>
        </authorList>
    </citation>
    <scope>NUCLEOTIDE SEQUENCE [LARGE SCALE GENOMIC DNA]</scope>
    <source>
        <strain evidence="1 2">CCMA-1212</strain>
    </source>
</reference>
<dbReference type="GeneID" id="300572522"/>
<dbReference type="Proteomes" id="UP001642720">
    <property type="component" value="Unassembled WGS sequence"/>
</dbReference>
<evidence type="ECO:0000313" key="2">
    <source>
        <dbReference type="Proteomes" id="UP001642720"/>
    </source>
</evidence>
<dbReference type="RefSeq" id="XP_073564012.1">
    <property type="nucleotide sequence ID" value="XM_073698072.1"/>
</dbReference>
<gene>
    <name evidence="1" type="ORF">CCMA1212_000611</name>
</gene>